<reference evidence="1 2" key="1">
    <citation type="submission" date="2016-09" db="EMBL/GenBank/DDBJ databases">
        <title>Genomic analysis reveals versatility of anaerobic energy metabolism of Geosporobacter ferrireducens IRF9 of phylum Firmicutes.</title>
        <authorList>
            <person name="Kim S.-J."/>
        </authorList>
    </citation>
    <scope>NUCLEOTIDE SEQUENCE [LARGE SCALE GENOMIC DNA]</scope>
    <source>
        <strain evidence="1 2">IRF9</strain>
    </source>
</reference>
<gene>
    <name evidence="1" type="ORF">Gferi_26975</name>
</gene>
<dbReference type="AlphaFoldDB" id="A0A1D8GPS2"/>
<dbReference type="Proteomes" id="UP000095743">
    <property type="component" value="Chromosome"/>
</dbReference>
<proteinExistence type="predicted"/>
<protein>
    <submittedName>
        <fullName evidence="1">Uncharacterized protein</fullName>
    </submittedName>
</protein>
<evidence type="ECO:0000313" key="2">
    <source>
        <dbReference type="Proteomes" id="UP000095743"/>
    </source>
</evidence>
<organism evidence="1 2">
    <name type="scientific">Geosporobacter ferrireducens</name>
    <dbReference type="NCBI Taxonomy" id="1424294"/>
    <lineage>
        <taxon>Bacteria</taxon>
        <taxon>Bacillati</taxon>
        <taxon>Bacillota</taxon>
        <taxon>Clostridia</taxon>
        <taxon>Peptostreptococcales</taxon>
        <taxon>Thermotaleaceae</taxon>
        <taxon>Geosporobacter</taxon>
    </lineage>
</organism>
<sequence>MKPTMNTSVKAALRVAVKTIVSRPGFKSGIDTFPIVLRLRRQFTTQRFIMPEQTLLWETSQ</sequence>
<name>A0A1D8GPS2_9FIRM</name>
<evidence type="ECO:0000313" key="1">
    <source>
        <dbReference type="EMBL" id="AOT72878.1"/>
    </source>
</evidence>
<keyword evidence="2" id="KW-1185">Reference proteome</keyword>
<dbReference type="RefSeq" id="WP_069981187.1">
    <property type="nucleotide sequence ID" value="NZ_CP017269.1"/>
</dbReference>
<dbReference type="EMBL" id="CP017269">
    <property type="protein sequence ID" value="AOT72878.1"/>
    <property type="molecule type" value="Genomic_DNA"/>
</dbReference>
<accession>A0A1D8GPS2</accession>
<dbReference type="KEGG" id="gfe:Gferi_26975"/>